<comment type="caution">
    <text evidence="9">The sequence shown here is derived from an EMBL/GenBank/DDBJ whole genome shotgun (WGS) entry which is preliminary data.</text>
</comment>
<comment type="similarity">
    <text evidence="2">Belongs to the prokaryotic molybdopterin-containing oxidoreductase family.</text>
</comment>
<feature type="domain" description="4Fe-4S Mo/W bis-MGD-type" evidence="8">
    <location>
        <begin position="9"/>
        <end position="66"/>
    </location>
</feature>
<evidence type="ECO:0000256" key="2">
    <source>
        <dbReference type="ARBA" id="ARBA00010312"/>
    </source>
</evidence>
<sequence>MTAVIEPTTTTVRAACPHDCPDTCAMLVTVADGKAVRVQGDPEHPFTRGGLCVKVNNYLDRVYDPGRVLFPLRRTGPKGSGRFERITWKEAIREIVTKFRAAADEFGPESIMPVSYLGTQGILNGLNVGDPFFAKLGATVSERTYCDAGSCTAYAMTIGDTAGVDPESLVHSKFILVWACNIMSTNLHLWPYIAEARKRGAKVVVVDPVRTRTAAAADQHIALRPGTDGALALAMANVIISEGLTDADYVENFTVGYPEFADRVEQYTPEWAETETGVPAETIRTLAREYAGAQPSVIRIGVAVERHAGGGQAVRALSCLPGLVGAWRRPGGGILQLPLWAFPVNWGAFMHPEMLTPGTRVVNQYRLGAALAGDLPDGPPIKALMVYNSNPVVVCPDQDRLVEGLQREDLFTVVSEQFMTDTADYADIVLPATTQLEQDDIMFSWGHLFVTYNHRSIDPIGEAVPNTEMFRRLAAAMGFDDPVFRRTDQEMIAEAFDWSHPHMEGITVESLKEKGWQRLNVPSPDEYSPHAEGNFPTASGKVEFVASAAAGGNFVVPLFRQGSNDHQPGQPVDALPHYIPPRESAHTNPELAARFPLNLLTPKSHAYINSSFGSQAFHRQAQKEPNVIIHPDDAAARGIADGAPVRIFNERGEFVVLAKIDDSVLPGVVVSSMGGWRKHSKAGQTLASVNPTEFADLGNAPTFSDTLVEVESA</sequence>
<dbReference type="InterPro" id="IPR006656">
    <property type="entry name" value="Mopterin_OxRdtase"/>
</dbReference>
<dbReference type="SMART" id="SM00926">
    <property type="entry name" value="Molybdop_Fe4S4"/>
    <property type="match status" value="1"/>
</dbReference>
<keyword evidence="6" id="KW-0408">Iron</keyword>
<evidence type="ECO:0000256" key="1">
    <source>
        <dbReference type="ARBA" id="ARBA00001942"/>
    </source>
</evidence>
<evidence type="ECO:0000256" key="7">
    <source>
        <dbReference type="ARBA" id="ARBA00023014"/>
    </source>
</evidence>
<dbReference type="Pfam" id="PF04879">
    <property type="entry name" value="Molybdop_Fe4S4"/>
    <property type="match status" value="1"/>
</dbReference>
<dbReference type="PROSITE" id="PS51669">
    <property type="entry name" value="4FE4S_MOW_BIS_MGD"/>
    <property type="match status" value="1"/>
</dbReference>
<evidence type="ECO:0000256" key="5">
    <source>
        <dbReference type="ARBA" id="ARBA00023002"/>
    </source>
</evidence>
<evidence type="ECO:0000256" key="6">
    <source>
        <dbReference type="ARBA" id="ARBA00023004"/>
    </source>
</evidence>
<organism evidence="9 10">
    <name type="scientific">Pseudonocardia oceani</name>
    <dbReference type="NCBI Taxonomy" id="2792013"/>
    <lineage>
        <taxon>Bacteria</taxon>
        <taxon>Bacillati</taxon>
        <taxon>Actinomycetota</taxon>
        <taxon>Actinomycetes</taxon>
        <taxon>Pseudonocardiales</taxon>
        <taxon>Pseudonocardiaceae</taxon>
        <taxon>Pseudonocardia</taxon>
    </lineage>
</organism>
<evidence type="ECO:0000256" key="4">
    <source>
        <dbReference type="ARBA" id="ARBA00022723"/>
    </source>
</evidence>
<evidence type="ECO:0000259" key="8">
    <source>
        <dbReference type="PROSITE" id="PS51669"/>
    </source>
</evidence>
<dbReference type="PANTHER" id="PTHR43742:SF6">
    <property type="entry name" value="OXIDOREDUCTASE YYAE-RELATED"/>
    <property type="match status" value="1"/>
</dbReference>
<keyword evidence="3" id="KW-0500">Molybdenum</keyword>
<evidence type="ECO:0000313" key="9">
    <source>
        <dbReference type="EMBL" id="MBW0126138.1"/>
    </source>
</evidence>
<proteinExistence type="inferred from homology"/>
<name>A0ABS6U1L4_9PSEU</name>
<dbReference type="Pfam" id="PF01568">
    <property type="entry name" value="Molydop_binding"/>
    <property type="match status" value="1"/>
</dbReference>
<dbReference type="RefSeq" id="WP_218594982.1">
    <property type="nucleotide sequence ID" value="NZ_JADQDF010000001.1"/>
</dbReference>
<dbReference type="EMBL" id="JADQDF010000001">
    <property type="protein sequence ID" value="MBW0126138.1"/>
    <property type="molecule type" value="Genomic_DNA"/>
</dbReference>
<dbReference type="Proteomes" id="UP000694300">
    <property type="component" value="Unassembled WGS sequence"/>
</dbReference>
<dbReference type="InterPro" id="IPR037920">
    <property type="entry name" value="YoaE_C"/>
</dbReference>
<dbReference type="CDD" id="cd02766">
    <property type="entry name" value="MopB_3"/>
    <property type="match status" value="1"/>
</dbReference>
<protein>
    <submittedName>
        <fullName evidence="9">Molybdopterin oxidoreductase family protein</fullName>
    </submittedName>
</protein>
<keyword evidence="7" id="KW-0411">Iron-sulfur</keyword>
<evidence type="ECO:0000313" key="10">
    <source>
        <dbReference type="Proteomes" id="UP000694300"/>
    </source>
</evidence>
<reference evidence="9 10" key="1">
    <citation type="submission" date="2020-11" db="EMBL/GenBank/DDBJ databases">
        <title>Pseudonocardia abyssalis sp. nov. and Pseudonocardia oceani sp. nov., description and phylogenomic analysis of two novel actinomycetes isolated from the deep Southern Ocean.</title>
        <authorList>
            <person name="Parra J."/>
        </authorList>
    </citation>
    <scope>NUCLEOTIDE SEQUENCE [LARGE SCALE GENOMIC DNA]</scope>
    <source>
        <strain evidence="10">KRD185</strain>
    </source>
</reference>
<comment type="cofactor">
    <cofactor evidence="1">
        <name>Mo-bis(molybdopterin guanine dinucleotide)</name>
        <dbReference type="ChEBI" id="CHEBI:60539"/>
    </cofactor>
</comment>
<gene>
    <name evidence="9" type="ORF">I4I82_00305</name>
</gene>
<dbReference type="InterPro" id="IPR006655">
    <property type="entry name" value="Mopterin_OxRdtase_prok_CS"/>
</dbReference>
<dbReference type="PANTHER" id="PTHR43742">
    <property type="entry name" value="TRIMETHYLAMINE-N-OXIDE REDUCTASE"/>
    <property type="match status" value="1"/>
</dbReference>
<keyword evidence="4" id="KW-0479">Metal-binding</keyword>
<dbReference type="PROSITE" id="PS00490">
    <property type="entry name" value="MOLYBDOPTERIN_PROK_2"/>
    <property type="match status" value="1"/>
</dbReference>
<dbReference type="InterPro" id="IPR006963">
    <property type="entry name" value="Mopterin_OxRdtase_4Fe-4S_dom"/>
</dbReference>
<dbReference type="CDD" id="cd02786">
    <property type="entry name" value="MopB_CT_3"/>
    <property type="match status" value="1"/>
</dbReference>
<keyword evidence="5" id="KW-0560">Oxidoreductase</keyword>
<dbReference type="Pfam" id="PF00384">
    <property type="entry name" value="Molybdopterin"/>
    <property type="match status" value="1"/>
</dbReference>
<evidence type="ECO:0000256" key="3">
    <source>
        <dbReference type="ARBA" id="ARBA00022505"/>
    </source>
</evidence>
<dbReference type="InterPro" id="IPR050612">
    <property type="entry name" value="Prok_Mopterin_Oxidored"/>
</dbReference>
<dbReference type="InterPro" id="IPR006657">
    <property type="entry name" value="MoPterin_dinucl-bd_dom"/>
</dbReference>
<accession>A0ABS6U1L4</accession>
<keyword evidence="10" id="KW-1185">Reference proteome</keyword>